<keyword evidence="1" id="KW-0472">Membrane</keyword>
<evidence type="ECO:0000256" key="1">
    <source>
        <dbReference type="SAM" id="Phobius"/>
    </source>
</evidence>
<proteinExistence type="predicted"/>
<accession>J3P4J5</accession>
<organism evidence="2">
    <name type="scientific">Gaeumannomyces tritici (strain R3-111a-1)</name>
    <name type="common">Wheat and barley take-all root rot fungus</name>
    <name type="synonym">Gaeumannomyces graminis var. tritici</name>
    <dbReference type="NCBI Taxonomy" id="644352"/>
    <lineage>
        <taxon>Eukaryota</taxon>
        <taxon>Fungi</taxon>
        <taxon>Dikarya</taxon>
        <taxon>Ascomycota</taxon>
        <taxon>Pezizomycotina</taxon>
        <taxon>Sordariomycetes</taxon>
        <taxon>Sordariomycetidae</taxon>
        <taxon>Magnaporthales</taxon>
        <taxon>Magnaporthaceae</taxon>
        <taxon>Gaeumannomyces</taxon>
    </lineage>
</organism>
<dbReference type="RefSeq" id="XP_009224536.1">
    <property type="nucleotide sequence ID" value="XM_009226272.1"/>
</dbReference>
<dbReference type="VEuPathDB" id="FungiDB:GGTG_08432"/>
<reference evidence="2" key="3">
    <citation type="submission" date="2010-09" db="EMBL/GenBank/DDBJ databases">
        <title>Annotation of Gaeumannomyces graminis var. tritici R3-111a-1.</title>
        <authorList>
            <consortium name="The Broad Institute Genome Sequencing Platform"/>
            <person name="Ma L.-J."/>
            <person name="Dead R."/>
            <person name="Young S.K."/>
            <person name="Zeng Q."/>
            <person name="Gargeya S."/>
            <person name="Fitzgerald M."/>
            <person name="Haas B."/>
            <person name="Abouelleil A."/>
            <person name="Alvarado L."/>
            <person name="Arachchi H.M."/>
            <person name="Berlin A."/>
            <person name="Brown A."/>
            <person name="Chapman S.B."/>
            <person name="Chen Z."/>
            <person name="Dunbar C."/>
            <person name="Freedman E."/>
            <person name="Gearin G."/>
            <person name="Gellesch M."/>
            <person name="Goldberg J."/>
            <person name="Griggs A."/>
            <person name="Gujja S."/>
            <person name="Heiman D."/>
            <person name="Howarth C."/>
            <person name="Larson L."/>
            <person name="Lui A."/>
            <person name="MacDonald P.J.P."/>
            <person name="Mehta T."/>
            <person name="Montmayeur A."/>
            <person name="Murphy C."/>
            <person name="Neiman D."/>
            <person name="Pearson M."/>
            <person name="Priest M."/>
            <person name="Roberts A."/>
            <person name="Saif S."/>
            <person name="Shea T."/>
            <person name="Shenoy N."/>
            <person name="Sisk P."/>
            <person name="Stolte C."/>
            <person name="Sykes S."/>
            <person name="Yandava C."/>
            <person name="Wortman J."/>
            <person name="Nusbaum C."/>
            <person name="Birren B."/>
        </authorList>
    </citation>
    <scope>NUCLEOTIDE SEQUENCE</scope>
    <source>
        <strain evidence="2">R3-111a-1</strain>
    </source>
</reference>
<dbReference type="HOGENOM" id="CLU_2687974_0_0_1"/>
<gene>
    <name evidence="3" type="primary">20348890</name>
    <name evidence="2" type="ORF">GGTG_08432</name>
</gene>
<keyword evidence="1" id="KW-0812">Transmembrane</keyword>
<name>J3P4J5_GAET3</name>
<evidence type="ECO:0000313" key="3">
    <source>
        <dbReference type="EnsemblFungi" id="EJT74592"/>
    </source>
</evidence>
<reference evidence="3" key="4">
    <citation type="journal article" date="2015" name="G3 (Bethesda)">
        <title>Genome sequences of three phytopathogenic species of the Magnaporthaceae family of fungi.</title>
        <authorList>
            <person name="Okagaki L.H."/>
            <person name="Nunes C.C."/>
            <person name="Sailsbery J."/>
            <person name="Clay B."/>
            <person name="Brown D."/>
            <person name="John T."/>
            <person name="Oh Y."/>
            <person name="Young N."/>
            <person name="Fitzgerald M."/>
            <person name="Haas B.J."/>
            <person name="Zeng Q."/>
            <person name="Young S."/>
            <person name="Adiconis X."/>
            <person name="Fan L."/>
            <person name="Levin J.Z."/>
            <person name="Mitchell T.K."/>
            <person name="Okubara P.A."/>
            <person name="Farman M.L."/>
            <person name="Kohn L.M."/>
            <person name="Birren B."/>
            <person name="Ma L.-J."/>
            <person name="Dean R.A."/>
        </authorList>
    </citation>
    <scope>NUCLEOTIDE SEQUENCE</scope>
    <source>
        <strain evidence="3">R3-111a-1</strain>
    </source>
</reference>
<dbReference type="Proteomes" id="UP000006039">
    <property type="component" value="Unassembled WGS sequence"/>
</dbReference>
<dbReference type="AlphaFoldDB" id="J3P4J5"/>
<keyword evidence="1" id="KW-1133">Transmembrane helix</keyword>
<dbReference type="EMBL" id="GL385398">
    <property type="protein sequence ID" value="EJT74592.1"/>
    <property type="molecule type" value="Genomic_DNA"/>
</dbReference>
<protein>
    <submittedName>
        <fullName evidence="2 3">Uncharacterized protein</fullName>
    </submittedName>
</protein>
<keyword evidence="4" id="KW-1185">Reference proteome</keyword>
<dbReference type="EnsemblFungi" id="EJT74592">
    <property type="protein sequence ID" value="EJT74592"/>
    <property type="gene ID" value="GGTG_08432"/>
</dbReference>
<sequence>MAGFAGNKGTFLVGPMWSVPIATPSKCGVAMLWQNVDDVLDYVFLAVLTAACIVHNGLRLSPCRMEIKRKDSHE</sequence>
<dbReference type="GeneID" id="20348890"/>
<feature type="transmembrane region" description="Helical" evidence="1">
    <location>
        <begin position="42"/>
        <end position="60"/>
    </location>
</feature>
<evidence type="ECO:0000313" key="2">
    <source>
        <dbReference type="EMBL" id="EJT74592.1"/>
    </source>
</evidence>
<reference evidence="3" key="5">
    <citation type="submission" date="2018-04" db="UniProtKB">
        <authorList>
            <consortium name="EnsemblFungi"/>
        </authorList>
    </citation>
    <scope>IDENTIFICATION</scope>
    <source>
        <strain evidence="3">R3-111a-1</strain>
    </source>
</reference>
<reference evidence="4" key="1">
    <citation type="submission" date="2010-07" db="EMBL/GenBank/DDBJ databases">
        <title>The genome sequence of Gaeumannomyces graminis var. tritici strain R3-111a-1.</title>
        <authorList>
            <consortium name="The Broad Institute Genome Sequencing Platform"/>
            <person name="Ma L.-J."/>
            <person name="Dead R."/>
            <person name="Young S."/>
            <person name="Zeng Q."/>
            <person name="Koehrsen M."/>
            <person name="Alvarado L."/>
            <person name="Berlin A."/>
            <person name="Chapman S.B."/>
            <person name="Chen Z."/>
            <person name="Freedman E."/>
            <person name="Gellesch M."/>
            <person name="Goldberg J."/>
            <person name="Griggs A."/>
            <person name="Gujja S."/>
            <person name="Heilman E.R."/>
            <person name="Heiman D."/>
            <person name="Hepburn T."/>
            <person name="Howarth C."/>
            <person name="Jen D."/>
            <person name="Larson L."/>
            <person name="Mehta T."/>
            <person name="Neiman D."/>
            <person name="Pearson M."/>
            <person name="Roberts A."/>
            <person name="Saif S."/>
            <person name="Shea T."/>
            <person name="Shenoy N."/>
            <person name="Sisk P."/>
            <person name="Stolte C."/>
            <person name="Sykes S."/>
            <person name="Walk T."/>
            <person name="White J."/>
            <person name="Yandava C."/>
            <person name="Haas B."/>
            <person name="Nusbaum C."/>
            <person name="Birren B."/>
        </authorList>
    </citation>
    <scope>NUCLEOTIDE SEQUENCE [LARGE SCALE GENOMIC DNA]</scope>
    <source>
        <strain evidence="4">R3-111a-1</strain>
    </source>
</reference>
<reference evidence="2" key="2">
    <citation type="submission" date="2010-07" db="EMBL/GenBank/DDBJ databases">
        <authorList>
            <consortium name="The Broad Institute Genome Sequencing Platform"/>
            <consortium name="Broad Institute Genome Sequencing Center for Infectious Disease"/>
            <person name="Ma L.-J."/>
            <person name="Dead R."/>
            <person name="Young S."/>
            <person name="Zeng Q."/>
            <person name="Koehrsen M."/>
            <person name="Alvarado L."/>
            <person name="Berlin A."/>
            <person name="Chapman S.B."/>
            <person name="Chen Z."/>
            <person name="Freedman E."/>
            <person name="Gellesch M."/>
            <person name="Goldberg J."/>
            <person name="Griggs A."/>
            <person name="Gujja S."/>
            <person name="Heilman E.R."/>
            <person name="Heiman D."/>
            <person name="Hepburn T."/>
            <person name="Howarth C."/>
            <person name="Jen D."/>
            <person name="Larson L."/>
            <person name="Mehta T."/>
            <person name="Neiman D."/>
            <person name="Pearson M."/>
            <person name="Roberts A."/>
            <person name="Saif S."/>
            <person name="Shea T."/>
            <person name="Shenoy N."/>
            <person name="Sisk P."/>
            <person name="Stolte C."/>
            <person name="Sykes S."/>
            <person name="Walk T."/>
            <person name="White J."/>
            <person name="Yandava C."/>
            <person name="Haas B."/>
            <person name="Nusbaum C."/>
            <person name="Birren B."/>
        </authorList>
    </citation>
    <scope>NUCLEOTIDE SEQUENCE</scope>
    <source>
        <strain evidence="2">R3-111a-1</strain>
    </source>
</reference>
<evidence type="ECO:0000313" key="4">
    <source>
        <dbReference type="Proteomes" id="UP000006039"/>
    </source>
</evidence>